<dbReference type="GO" id="GO:0022857">
    <property type="term" value="F:transmembrane transporter activity"/>
    <property type="evidence" value="ECO:0007669"/>
    <property type="project" value="InterPro"/>
</dbReference>
<feature type="transmembrane region" description="Helical" evidence="6">
    <location>
        <begin position="12"/>
        <end position="38"/>
    </location>
</feature>
<dbReference type="Pfam" id="PF07690">
    <property type="entry name" value="MFS_1"/>
    <property type="match status" value="1"/>
</dbReference>
<sequence length="429" mass="45135">MALKEQLTRPDFRRLIIGQTVSALGDWMGTLALMYFVLELSGSTTAVGGVLVLRLLPSALGAPVAARVVTRWRRRRVMLTSDLVRAGMAVALPVVAGLWWVYFWAFMIEVVGLMFLPARDAAIPFLIGEDREEGKDDHDTGTLELANGITMATSYGMIPFGAGAFGLILWISEQAGWGGHWRYVLVFWLDALTYLASWLAVQAIPDLGPGPGERLAMERDEREAGEKHGFFSALRLRVVRSVLPGIVVVALGLGALFSLGVVFVKGVINAGQIGFGALVVCFGVGAVVGLLLLHRKTGSLLTQVRVATAVQGVVIASMGGLASKSWSFAGAVLFGAAATSALVGGITYLQESLGGVDRNLALTAFHAVLRFGLALAALLAGGAADLLKEAGGRPLGMVPAQFVLMLSGLVVLAGTFLIRAPGGREPAAT</sequence>
<feature type="transmembrane region" description="Helical" evidence="6">
    <location>
        <begin position="273"/>
        <end position="293"/>
    </location>
</feature>
<evidence type="ECO:0008006" key="9">
    <source>
        <dbReference type="Google" id="ProtNLM"/>
    </source>
</evidence>
<dbReference type="SUPFAM" id="SSF103473">
    <property type="entry name" value="MFS general substrate transporter"/>
    <property type="match status" value="1"/>
</dbReference>
<evidence type="ECO:0000313" key="7">
    <source>
        <dbReference type="EMBL" id="MWA00822.1"/>
    </source>
</evidence>
<feature type="transmembrane region" description="Helical" evidence="6">
    <location>
        <begin position="152"/>
        <end position="171"/>
    </location>
</feature>
<keyword evidence="3 6" id="KW-0812">Transmembrane</keyword>
<keyword evidence="2" id="KW-1003">Cell membrane</keyword>
<dbReference type="Gene3D" id="1.20.1250.20">
    <property type="entry name" value="MFS general substrate transporter like domains"/>
    <property type="match status" value="1"/>
</dbReference>
<dbReference type="InterPro" id="IPR011701">
    <property type="entry name" value="MFS"/>
</dbReference>
<evidence type="ECO:0000256" key="3">
    <source>
        <dbReference type="ARBA" id="ARBA00022692"/>
    </source>
</evidence>
<evidence type="ECO:0000256" key="2">
    <source>
        <dbReference type="ARBA" id="ARBA00022475"/>
    </source>
</evidence>
<dbReference type="RefSeq" id="WP_151593335.1">
    <property type="nucleotide sequence ID" value="NZ_WBMS02000006.1"/>
</dbReference>
<keyword evidence="5 6" id="KW-0472">Membrane</keyword>
<name>A0A6I4M5M8_9ACTN</name>
<comment type="caution">
    <text evidence="7">The sequence shown here is derived from an EMBL/GenBank/DDBJ whole genome shotgun (WGS) entry which is preliminary data.</text>
</comment>
<dbReference type="InterPro" id="IPR036259">
    <property type="entry name" value="MFS_trans_sf"/>
</dbReference>
<feature type="transmembrane region" description="Helical" evidence="6">
    <location>
        <begin position="360"/>
        <end position="380"/>
    </location>
</feature>
<feature type="transmembrane region" description="Helical" evidence="6">
    <location>
        <begin position="50"/>
        <end position="69"/>
    </location>
</feature>
<keyword evidence="8" id="KW-1185">Reference proteome</keyword>
<evidence type="ECO:0000313" key="8">
    <source>
        <dbReference type="Proteomes" id="UP000462055"/>
    </source>
</evidence>
<evidence type="ECO:0000256" key="1">
    <source>
        <dbReference type="ARBA" id="ARBA00004651"/>
    </source>
</evidence>
<feature type="transmembrane region" description="Helical" evidence="6">
    <location>
        <begin position="326"/>
        <end position="348"/>
    </location>
</feature>
<dbReference type="GO" id="GO:0005886">
    <property type="term" value="C:plasma membrane"/>
    <property type="evidence" value="ECO:0007669"/>
    <property type="project" value="UniProtKB-SubCell"/>
</dbReference>
<feature type="transmembrane region" description="Helical" evidence="6">
    <location>
        <begin position="90"/>
        <end position="116"/>
    </location>
</feature>
<dbReference type="Proteomes" id="UP000462055">
    <property type="component" value="Unassembled WGS sequence"/>
</dbReference>
<evidence type="ECO:0000256" key="5">
    <source>
        <dbReference type="ARBA" id="ARBA00023136"/>
    </source>
</evidence>
<protein>
    <recommendedName>
        <fullName evidence="9">MFS transporter</fullName>
    </recommendedName>
</protein>
<feature type="transmembrane region" description="Helical" evidence="6">
    <location>
        <begin position="242"/>
        <end position="264"/>
    </location>
</feature>
<evidence type="ECO:0000256" key="6">
    <source>
        <dbReference type="SAM" id="Phobius"/>
    </source>
</evidence>
<comment type="subcellular location">
    <subcellularLocation>
        <location evidence="1">Cell membrane</location>
        <topology evidence="1">Multi-pass membrane protein</topology>
    </subcellularLocation>
</comment>
<keyword evidence="4 6" id="KW-1133">Transmembrane helix</keyword>
<dbReference type="AlphaFoldDB" id="A0A6I4M5M8"/>
<organism evidence="7 8">
    <name type="scientific">Actinomadura physcomitrii</name>
    <dbReference type="NCBI Taxonomy" id="2650748"/>
    <lineage>
        <taxon>Bacteria</taxon>
        <taxon>Bacillati</taxon>
        <taxon>Actinomycetota</taxon>
        <taxon>Actinomycetes</taxon>
        <taxon>Streptosporangiales</taxon>
        <taxon>Thermomonosporaceae</taxon>
        <taxon>Actinomadura</taxon>
    </lineage>
</organism>
<feature type="transmembrane region" description="Helical" evidence="6">
    <location>
        <begin position="183"/>
        <end position="204"/>
    </location>
</feature>
<dbReference type="PANTHER" id="PTHR23513:SF6">
    <property type="entry name" value="MAJOR FACILITATOR SUPERFAMILY ASSOCIATED DOMAIN-CONTAINING PROTEIN"/>
    <property type="match status" value="1"/>
</dbReference>
<dbReference type="EMBL" id="WBMS02000006">
    <property type="protein sequence ID" value="MWA00822.1"/>
    <property type="molecule type" value="Genomic_DNA"/>
</dbReference>
<dbReference type="PANTHER" id="PTHR23513">
    <property type="entry name" value="INTEGRAL MEMBRANE EFFLUX PROTEIN-RELATED"/>
    <property type="match status" value="1"/>
</dbReference>
<feature type="transmembrane region" description="Helical" evidence="6">
    <location>
        <begin position="400"/>
        <end position="418"/>
    </location>
</feature>
<evidence type="ECO:0000256" key="4">
    <source>
        <dbReference type="ARBA" id="ARBA00022989"/>
    </source>
</evidence>
<reference evidence="7" key="1">
    <citation type="submission" date="2019-12" db="EMBL/GenBank/DDBJ databases">
        <title>Actinomadura physcomitrii sp. nov., a novel actinomycete isolated from moss [Physcomitrium sphaericum (Ludw) Fuernr].</title>
        <authorList>
            <person name="Zhuang X."/>
        </authorList>
    </citation>
    <scope>NUCLEOTIDE SEQUENCE [LARGE SCALE GENOMIC DNA]</scope>
    <source>
        <strain evidence="7">LD22</strain>
    </source>
</reference>
<accession>A0A6I4M5M8</accession>
<gene>
    <name evidence="7" type="ORF">F8568_010605</name>
</gene>
<proteinExistence type="predicted"/>